<keyword evidence="1" id="KW-0812">Transmembrane</keyword>
<gene>
    <name evidence="2" type="ORF">CA85_34860</name>
</gene>
<keyword evidence="3" id="KW-1185">Reference proteome</keyword>
<evidence type="ECO:0000313" key="3">
    <source>
        <dbReference type="Proteomes" id="UP000318053"/>
    </source>
</evidence>
<evidence type="ECO:0000313" key="2">
    <source>
        <dbReference type="EMBL" id="TWT65139.1"/>
    </source>
</evidence>
<protein>
    <submittedName>
        <fullName evidence="2">Uncharacterized protein</fullName>
    </submittedName>
</protein>
<dbReference type="EMBL" id="SJPK01000008">
    <property type="protein sequence ID" value="TWT65139.1"/>
    <property type="molecule type" value="Genomic_DNA"/>
</dbReference>
<evidence type="ECO:0000256" key="1">
    <source>
        <dbReference type="SAM" id="Phobius"/>
    </source>
</evidence>
<sequence>MRAQAPQRQFSDRVLRQVRLDSGRALERAHFCRESSEIINLRCVDDRCESERQFGNQLWYFEGIGVDDHSERRNIHGVVEYSIQFGIQEIVEDGVFDTAGERERFRHLYNREVNSPSWRQPANRLLLAALIAMTAAVLLALTLRNWLT</sequence>
<name>A0A5C5XR78_9BACT</name>
<feature type="transmembrane region" description="Helical" evidence="1">
    <location>
        <begin position="125"/>
        <end position="147"/>
    </location>
</feature>
<proteinExistence type="predicted"/>
<dbReference type="RefSeq" id="WP_246112858.1">
    <property type="nucleotide sequence ID" value="NZ_SJPK01000008.1"/>
</dbReference>
<dbReference type="Proteomes" id="UP000318053">
    <property type="component" value="Unassembled WGS sequence"/>
</dbReference>
<reference evidence="2 3" key="1">
    <citation type="submission" date="2019-02" db="EMBL/GenBank/DDBJ databases">
        <title>Deep-cultivation of Planctomycetes and their phenomic and genomic characterization uncovers novel biology.</title>
        <authorList>
            <person name="Wiegand S."/>
            <person name="Jogler M."/>
            <person name="Boedeker C."/>
            <person name="Pinto D."/>
            <person name="Vollmers J."/>
            <person name="Rivas-Marin E."/>
            <person name="Kohn T."/>
            <person name="Peeters S.H."/>
            <person name="Heuer A."/>
            <person name="Rast P."/>
            <person name="Oberbeckmann S."/>
            <person name="Bunk B."/>
            <person name="Jeske O."/>
            <person name="Meyerdierks A."/>
            <person name="Storesund J.E."/>
            <person name="Kallscheuer N."/>
            <person name="Luecker S."/>
            <person name="Lage O.M."/>
            <person name="Pohl T."/>
            <person name="Merkel B.J."/>
            <person name="Hornburger P."/>
            <person name="Mueller R.-W."/>
            <person name="Bruemmer F."/>
            <person name="Labrenz M."/>
            <person name="Spormann A.M."/>
            <person name="Op Den Camp H."/>
            <person name="Overmann J."/>
            <person name="Amann R."/>
            <person name="Jetten M.S.M."/>
            <person name="Mascher T."/>
            <person name="Medema M.H."/>
            <person name="Devos D.P."/>
            <person name="Kaster A.-K."/>
            <person name="Ovreas L."/>
            <person name="Rohde M."/>
            <person name="Galperin M.Y."/>
            <person name="Jogler C."/>
        </authorList>
    </citation>
    <scope>NUCLEOTIDE SEQUENCE [LARGE SCALE GENOMIC DNA]</scope>
    <source>
        <strain evidence="2 3">CA85</strain>
    </source>
</reference>
<keyword evidence="1" id="KW-0472">Membrane</keyword>
<keyword evidence="1" id="KW-1133">Transmembrane helix</keyword>
<accession>A0A5C5XR78</accession>
<organism evidence="2 3">
    <name type="scientific">Allorhodopirellula solitaria</name>
    <dbReference type="NCBI Taxonomy" id="2527987"/>
    <lineage>
        <taxon>Bacteria</taxon>
        <taxon>Pseudomonadati</taxon>
        <taxon>Planctomycetota</taxon>
        <taxon>Planctomycetia</taxon>
        <taxon>Pirellulales</taxon>
        <taxon>Pirellulaceae</taxon>
        <taxon>Allorhodopirellula</taxon>
    </lineage>
</organism>
<dbReference type="AlphaFoldDB" id="A0A5C5XR78"/>
<comment type="caution">
    <text evidence="2">The sequence shown here is derived from an EMBL/GenBank/DDBJ whole genome shotgun (WGS) entry which is preliminary data.</text>
</comment>